<feature type="signal peptide" evidence="1">
    <location>
        <begin position="1"/>
        <end position="21"/>
    </location>
</feature>
<dbReference type="EMBL" id="BQKE01000001">
    <property type="protein sequence ID" value="GJM60196.1"/>
    <property type="molecule type" value="Genomic_DNA"/>
</dbReference>
<proteinExistence type="predicted"/>
<dbReference type="PROSITE" id="PS51257">
    <property type="entry name" value="PROKAR_LIPOPROTEIN"/>
    <property type="match status" value="1"/>
</dbReference>
<sequence>MKLTIIFLASFLFVLHYTVQASSACYDDSTHFHFNKAQQMMLEEMPEEVLIRAKKLNDNLFFYGLVMPNGEEMEFVSEPVGYIKLGDIPIDLNHVNSDTVFIVNLKELQQAQHPLEVNNNPELQSNYEDMEGEVEVEKNESELDIRDKLVLDKFVDALIANRQFQVNLESQGSNGKEDRKLSLFMDKVQQYLLDHWVDISQIQVREYKQVKALKNQGKSLVALKISNE</sequence>
<evidence type="ECO:0000256" key="1">
    <source>
        <dbReference type="SAM" id="SignalP"/>
    </source>
</evidence>
<protein>
    <submittedName>
        <fullName evidence="2">Uncharacterized protein</fullName>
    </submittedName>
</protein>
<feature type="chain" id="PRO_5042892157" evidence="1">
    <location>
        <begin position="22"/>
        <end position="228"/>
    </location>
</feature>
<dbReference type="AlphaFoldDB" id="A0AAN4VW91"/>
<dbReference type="Proteomes" id="UP001310022">
    <property type="component" value="Unassembled WGS sequence"/>
</dbReference>
<name>A0AAN4VW91_9BACT</name>
<accession>A0AAN4VW91</accession>
<organism evidence="2 3">
    <name type="scientific">Persicobacter diffluens</name>
    <dbReference type="NCBI Taxonomy" id="981"/>
    <lineage>
        <taxon>Bacteria</taxon>
        <taxon>Pseudomonadati</taxon>
        <taxon>Bacteroidota</taxon>
        <taxon>Cytophagia</taxon>
        <taxon>Cytophagales</taxon>
        <taxon>Persicobacteraceae</taxon>
        <taxon>Persicobacter</taxon>
    </lineage>
</organism>
<evidence type="ECO:0000313" key="3">
    <source>
        <dbReference type="Proteomes" id="UP001310022"/>
    </source>
</evidence>
<evidence type="ECO:0000313" key="2">
    <source>
        <dbReference type="EMBL" id="GJM60196.1"/>
    </source>
</evidence>
<keyword evidence="3" id="KW-1185">Reference proteome</keyword>
<comment type="caution">
    <text evidence="2">The sequence shown here is derived from an EMBL/GenBank/DDBJ whole genome shotgun (WGS) entry which is preliminary data.</text>
</comment>
<reference evidence="2 3" key="1">
    <citation type="submission" date="2021-12" db="EMBL/GenBank/DDBJ databases">
        <title>Genome sequencing of bacteria with rrn-lacking chromosome and rrn-plasmid.</title>
        <authorList>
            <person name="Anda M."/>
            <person name="Iwasaki W."/>
        </authorList>
    </citation>
    <scope>NUCLEOTIDE SEQUENCE [LARGE SCALE GENOMIC DNA]</scope>
    <source>
        <strain evidence="2 3">NBRC 15940</strain>
    </source>
</reference>
<keyword evidence="1" id="KW-0732">Signal</keyword>
<dbReference type="RefSeq" id="WP_053404070.1">
    <property type="nucleotide sequence ID" value="NZ_BQKE01000001.1"/>
</dbReference>
<gene>
    <name evidence="2" type="ORF">PEDI_07480</name>
</gene>